<protein>
    <recommendedName>
        <fullName evidence="8">PABS domain-containing protein</fullName>
    </recommendedName>
</protein>
<sequence length="648" mass="71333">MAPKKQVSKRKGPDVGQAPPETKEDFVNELKTLAGQANNDTWSRWAKQQVAVYGKASALVILTAVYANVSVLTLSPVYGQIAANRLHQYVVWTGLFVGWAGNLALRRVLPVKTITILPLIALHIPMFQFYLFALSSVFGVEYGPAITEALTLFPLVVVSASCIADILDEADLSGLPSSIASPAPGLVSYIVFRYSETSFFTQLVEQMGTSIMQTRMALELVLAATYSIMGRSQLLRYAVPSILHAAFYNTHLMTESATTSLNSTLNINGWSLVDRWESNTGYISVLDSYANGYRVMRCDHSLLGGEWTKFGRKIVAEPVYSVFTQLEAIRLVQVPGKVPDNEAHALNIGLGIGTTPSALISHGIDTTIVEIDPVVYKFASKYFGLPSNHTAVIQDVVSWSQLNAETLHEHFDYIVHDVFTGGAEPVSLFTDTFLKGLEHMLKPSGVIVINYAGDFTLPSLSIVVNTIRDIFPSCRIFRENEPPSEDSVRETGRDFDNVMIFCTKTEHDITFRKPLEADYLQSLSRRQFLVPQHEVPLSALSTIDEVGILRANETEKLAKWHDQSALRHWDVMRTVMPITELDVTFSKAAAKSRAANLPSVRSSGPTKLKSGLYSSATWLILPAANAYLAANTDPALLLSSSNTYEGLE</sequence>
<feature type="region of interest" description="Disordered" evidence="4">
    <location>
        <begin position="1"/>
        <end position="22"/>
    </location>
</feature>
<feature type="transmembrane region" description="Helical" evidence="5">
    <location>
        <begin position="117"/>
        <end position="139"/>
    </location>
</feature>
<dbReference type="InterPro" id="IPR051419">
    <property type="entry name" value="Lys/N-term_MeTrsfase_sf"/>
</dbReference>
<evidence type="ECO:0000256" key="2">
    <source>
        <dbReference type="ARBA" id="ARBA00022603"/>
    </source>
</evidence>
<evidence type="ECO:0000313" key="7">
    <source>
        <dbReference type="Proteomes" id="UP000481858"/>
    </source>
</evidence>
<accession>A0A7C8IXX2</accession>
<feature type="transmembrane region" description="Helical" evidence="5">
    <location>
        <begin position="86"/>
        <end position="105"/>
    </location>
</feature>
<dbReference type="EMBL" id="WUBL01000004">
    <property type="protein sequence ID" value="KAF2972883.1"/>
    <property type="molecule type" value="Genomic_DNA"/>
</dbReference>
<feature type="compositionally biased region" description="Basic residues" evidence="4">
    <location>
        <begin position="1"/>
        <end position="10"/>
    </location>
</feature>
<comment type="similarity">
    <text evidence="1">Belongs to the methyltransferase superfamily.</text>
</comment>
<dbReference type="SUPFAM" id="SSF53335">
    <property type="entry name" value="S-adenosyl-L-methionine-dependent methyltransferases"/>
    <property type="match status" value="1"/>
</dbReference>
<comment type="caution">
    <text evidence="6">The sequence shown here is derived from an EMBL/GenBank/DDBJ whole genome shotgun (WGS) entry which is preliminary data.</text>
</comment>
<keyword evidence="7" id="KW-1185">Reference proteome</keyword>
<dbReference type="GO" id="GO:0032259">
    <property type="term" value="P:methylation"/>
    <property type="evidence" value="ECO:0007669"/>
    <property type="project" value="UniProtKB-KW"/>
</dbReference>
<feature type="transmembrane region" description="Helical" evidence="5">
    <location>
        <begin position="52"/>
        <end position="74"/>
    </location>
</feature>
<dbReference type="OrthoDB" id="2016285at2759"/>
<proteinExistence type="inferred from homology"/>
<dbReference type="AlphaFoldDB" id="A0A7C8IXX2"/>
<dbReference type="Pfam" id="PF01564">
    <property type="entry name" value="Spermine_synth"/>
    <property type="match status" value="1"/>
</dbReference>
<keyword evidence="5" id="KW-0472">Membrane</keyword>
<dbReference type="PANTHER" id="PTHR12176">
    <property type="entry name" value="SAM-DEPENDENT METHYLTRANSFERASE SUPERFAMILY PROTEIN"/>
    <property type="match status" value="1"/>
</dbReference>
<evidence type="ECO:0000256" key="5">
    <source>
        <dbReference type="SAM" id="Phobius"/>
    </source>
</evidence>
<name>A0A7C8IXX2_9PEZI</name>
<dbReference type="InterPro" id="IPR029063">
    <property type="entry name" value="SAM-dependent_MTases_sf"/>
</dbReference>
<dbReference type="Gene3D" id="3.40.50.150">
    <property type="entry name" value="Vaccinia Virus protein VP39"/>
    <property type="match status" value="1"/>
</dbReference>
<dbReference type="NCBIfam" id="NF037959">
    <property type="entry name" value="MFS_SpdSyn"/>
    <property type="match status" value="1"/>
</dbReference>
<keyword evidence="2" id="KW-0489">Methyltransferase</keyword>
<keyword evidence="5" id="KW-0812">Transmembrane</keyword>
<dbReference type="InParanoid" id="A0A7C8IXX2"/>
<reference evidence="6 7" key="1">
    <citation type="submission" date="2019-12" db="EMBL/GenBank/DDBJ databases">
        <title>Draft genome sequence of the ascomycete Xylaria multiplex DSM 110363.</title>
        <authorList>
            <person name="Buettner E."/>
            <person name="Kellner H."/>
        </authorList>
    </citation>
    <scope>NUCLEOTIDE SEQUENCE [LARGE SCALE GENOMIC DNA]</scope>
    <source>
        <strain evidence="6 7">DSM 110363</strain>
    </source>
</reference>
<evidence type="ECO:0000256" key="3">
    <source>
        <dbReference type="ARBA" id="ARBA00022679"/>
    </source>
</evidence>
<gene>
    <name evidence="6" type="ORF">GQX73_g729</name>
</gene>
<dbReference type="PANTHER" id="PTHR12176:SF59">
    <property type="entry name" value="METHYLTRANSFERASE DOMAIN-CONTAINING PROTEIN-RELATED"/>
    <property type="match status" value="1"/>
</dbReference>
<organism evidence="6 7">
    <name type="scientific">Xylaria multiplex</name>
    <dbReference type="NCBI Taxonomy" id="323545"/>
    <lineage>
        <taxon>Eukaryota</taxon>
        <taxon>Fungi</taxon>
        <taxon>Dikarya</taxon>
        <taxon>Ascomycota</taxon>
        <taxon>Pezizomycotina</taxon>
        <taxon>Sordariomycetes</taxon>
        <taxon>Xylariomycetidae</taxon>
        <taxon>Xylariales</taxon>
        <taxon>Xylariaceae</taxon>
        <taxon>Xylaria</taxon>
    </lineage>
</organism>
<keyword evidence="5" id="KW-1133">Transmembrane helix</keyword>
<dbReference type="CDD" id="cd02440">
    <property type="entry name" value="AdoMet_MTases"/>
    <property type="match status" value="1"/>
</dbReference>
<dbReference type="Proteomes" id="UP000481858">
    <property type="component" value="Unassembled WGS sequence"/>
</dbReference>
<evidence type="ECO:0008006" key="8">
    <source>
        <dbReference type="Google" id="ProtNLM"/>
    </source>
</evidence>
<keyword evidence="3" id="KW-0808">Transferase</keyword>
<evidence type="ECO:0000313" key="6">
    <source>
        <dbReference type="EMBL" id="KAF2972883.1"/>
    </source>
</evidence>
<evidence type="ECO:0000256" key="1">
    <source>
        <dbReference type="ARBA" id="ARBA00008361"/>
    </source>
</evidence>
<dbReference type="GO" id="GO:0008168">
    <property type="term" value="F:methyltransferase activity"/>
    <property type="evidence" value="ECO:0007669"/>
    <property type="project" value="UniProtKB-KW"/>
</dbReference>
<evidence type="ECO:0000256" key="4">
    <source>
        <dbReference type="SAM" id="MobiDB-lite"/>
    </source>
</evidence>